<dbReference type="AlphaFoldDB" id="E2B0Q8"/>
<gene>
    <name evidence="1" type="ORF">EAG_09369</name>
</gene>
<dbReference type="EMBL" id="GL444666">
    <property type="protein sequence ID" value="EFN60730.1"/>
    <property type="molecule type" value="Genomic_DNA"/>
</dbReference>
<reference evidence="1 2" key="1">
    <citation type="journal article" date="2010" name="Science">
        <title>Genomic comparison of the ants Camponotus floridanus and Harpegnathos saltator.</title>
        <authorList>
            <person name="Bonasio R."/>
            <person name="Zhang G."/>
            <person name="Ye C."/>
            <person name="Mutti N.S."/>
            <person name="Fang X."/>
            <person name="Qin N."/>
            <person name="Donahue G."/>
            <person name="Yang P."/>
            <person name="Li Q."/>
            <person name="Li C."/>
            <person name="Zhang P."/>
            <person name="Huang Z."/>
            <person name="Berger S.L."/>
            <person name="Reinberg D."/>
            <person name="Wang J."/>
            <person name="Liebig J."/>
        </authorList>
    </citation>
    <scope>NUCLEOTIDE SEQUENCE [LARGE SCALE GENOMIC DNA]</scope>
    <source>
        <strain evidence="2">C129</strain>
    </source>
</reference>
<keyword evidence="2" id="KW-1185">Reference proteome</keyword>
<sequence>MTSNHRNAISCDEIVRASSILNIKAQYLRSNCKFYTITQNTPKVSDERDGLLVGRNYARVLVGSHSDVKYNIPSESFCSSKNIFVDDSTYDALLRALTPATGTINFPFYAGYIEYFAYDLSATIAKKYIALLIIPTVGLTPMTHGVNCRSRNPLLLSVQWRTGKRLCRKGDFEGPFTPSSPYSGLRWFNYRLNRHDDKSQQLLNAENGVQLRKSGATLHDVLNDSRDKPKDNRSNDALIHEAKPISNLCKYNYPSLFAVELTSGLGVEIGRFLSDRFSEYRANEAGSSPGLCRYEDKGNIAVEWLGRGKLRDDDVGDTQDLNIPSRSMKRLH</sequence>
<organism evidence="2">
    <name type="scientific">Camponotus floridanus</name>
    <name type="common">Florida carpenter ant</name>
    <dbReference type="NCBI Taxonomy" id="104421"/>
    <lineage>
        <taxon>Eukaryota</taxon>
        <taxon>Metazoa</taxon>
        <taxon>Ecdysozoa</taxon>
        <taxon>Arthropoda</taxon>
        <taxon>Hexapoda</taxon>
        <taxon>Insecta</taxon>
        <taxon>Pterygota</taxon>
        <taxon>Neoptera</taxon>
        <taxon>Endopterygota</taxon>
        <taxon>Hymenoptera</taxon>
        <taxon>Apocrita</taxon>
        <taxon>Aculeata</taxon>
        <taxon>Formicoidea</taxon>
        <taxon>Formicidae</taxon>
        <taxon>Formicinae</taxon>
        <taxon>Camponotus</taxon>
    </lineage>
</organism>
<dbReference type="Proteomes" id="UP000000311">
    <property type="component" value="Unassembled WGS sequence"/>
</dbReference>
<evidence type="ECO:0000313" key="2">
    <source>
        <dbReference type="Proteomes" id="UP000000311"/>
    </source>
</evidence>
<name>E2B0Q8_CAMFO</name>
<protein>
    <submittedName>
        <fullName evidence="1">Uncharacterized protein</fullName>
    </submittedName>
</protein>
<proteinExistence type="predicted"/>
<accession>E2B0Q8</accession>
<evidence type="ECO:0000313" key="1">
    <source>
        <dbReference type="EMBL" id="EFN60730.1"/>
    </source>
</evidence>
<dbReference type="InParanoid" id="E2B0Q8"/>